<dbReference type="AlphaFoldDB" id="A0A266Q5Z8"/>
<keyword evidence="2" id="KW-1133">Transmembrane helix</keyword>
<dbReference type="RefSeq" id="WP_094985800.1">
    <property type="nucleotide sequence ID" value="NZ_NHNI01000002.1"/>
</dbReference>
<evidence type="ECO:0000256" key="1">
    <source>
        <dbReference type="SAM" id="MobiDB-lite"/>
    </source>
</evidence>
<sequence>MQTPGFNKKATDACGLLPQSSQDPSPASKALPPLAVLTIRDSAFLRRFYRCFYCLFAVALIIALGPYLSDDRSSAITRLIWCCATLLGCIGLWCVCQRQCRAIPMGSLAYENGLWVLRDKNKLMNCVLVGDVLCWPWLIILPLKTMDGCSRLLLLGSDALEPADQARLRTWLRACLKPKG</sequence>
<organism evidence="3 4">
    <name type="scientific">Cellvibrio mixtus</name>
    <dbReference type="NCBI Taxonomy" id="39650"/>
    <lineage>
        <taxon>Bacteria</taxon>
        <taxon>Pseudomonadati</taxon>
        <taxon>Pseudomonadota</taxon>
        <taxon>Gammaproteobacteria</taxon>
        <taxon>Cellvibrionales</taxon>
        <taxon>Cellvibrionaceae</taxon>
        <taxon>Cellvibrio</taxon>
    </lineage>
</organism>
<dbReference type="Proteomes" id="UP000216101">
    <property type="component" value="Unassembled WGS sequence"/>
</dbReference>
<accession>A0A266Q5Z8</accession>
<evidence type="ECO:0000256" key="2">
    <source>
        <dbReference type="SAM" id="Phobius"/>
    </source>
</evidence>
<dbReference type="EMBL" id="NHNI01000002">
    <property type="protein sequence ID" value="OZY84801.1"/>
    <property type="molecule type" value="Genomic_DNA"/>
</dbReference>
<reference evidence="4" key="1">
    <citation type="submission" date="2017-05" db="EMBL/GenBank/DDBJ databases">
        <authorList>
            <person name="Barney B.M."/>
        </authorList>
    </citation>
    <scope>NUCLEOTIDE SEQUENCE [LARGE SCALE GENOMIC DNA]</scope>
    <source>
        <strain evidence="4">PSBB022</strain>
    </source>
</reference>
<gene>
    <name evidence="3" type="ORF">CBP51_16700</name>
</gene>
<evidence type="ECO:0000313" key="3">
    <source>
        <dbReference type="EMBL" id="OZY84801.1"/>
    </source>
</evidence>
<comment type="caution">
    <text evidence="3">The sequence shown here is derived from an EMBL/GenBank/DDBJ whole genome shotgun (WGS) entry which is preliminary data.</text>
</comment>
<protein>
    <recommendedName>
        <fullName evidence="5">Toxin CptA</fullName>
    </recommendedName>
</protein>
<proteinExistence type="predicted"/>
<evidence type="ECO:0000313" key="4">
    <source>
        <dbReference type="Proteomes" id="UP000216101"/>
    </source>
</evidence>
<name>A0A266Q5Z8_9GAMM</name>
<evidence type="ECO:0008006" key="5">
    <source>
        <dbReference type="Google" id="ProtNLM"/>
    </source>
</evidence>
<feature type="transmembrane region" description="Helical" evidence="2">
    <location>
        <begin position="75"/>
        <end position="95"/>
    </location>
</feature>
<keyword evidence="2" id="KW-0472">Membrane</keyword>
<feature type="region of interest" description="Disordered" evidence="1">
    <location>
        <begin position="1"/>
        <end position="29"/>
    </location>
</feature>
<feature type="transmembrane region" description="Helical" evidence="2">
    <location>
        <begin position="48"/>
        <end position="69"/>
    </location>
</feature>
<keyword evidence="4" id="KW-1185">Reference proteome</keyword>
<keyword evidence="2" id="KW-0812">Transmembrane</keyword>